<dbReference type="InterPro" id="IPR012337">
    <property type="entry name" value="RNaseH-like_sf"/>
</dbReference>
<dbReference type="PANTHER" id="PTHR46889:SF4">
    <property type="entry name" value="TRANSPOSASE INSO FOR INSERTION SEQUENCE ELEMENT IS911B-RELATED"/>
    <property type="match status" value="1"/>
</dbReference>
<name>A0A6G9AZ96_9BACT</name>
<evidence type="ECO:0000259" key="1">
    <source>
        <dbReference type="Pfam" id="PF00665"/>
    </source>
</evidence>
<dbReference type="InterPro" id="IPR036397">
    <property type="entry name" value="RNaseH_sf"/>
</dbReference>
<dbReference type="Pfam" id="PF00665">
    <property type="entry name" value="rve"/>
    <property type="match status" value="1"/>
</dbReference>
<keyword evidence="3" id="KW-1185">Reference proteome</keyword>
<organism evidence="2 3">
    <name type="scientific">Spirosoma aureum</name>
    <dbReference type="NCBI Taxonomy" id="2692134"/>
    <lineage>
        <taxon>Bacteria</taxon>
        <taxon>Pseudomonadati</taxon>
        <taxon>Bacteroidota</taxon>
        <taxon>Cytophagia</taxon>
        <taxon>Cytophagales</taxon>
        <taxon>Cytophagaceae</taxon>
        <taxon>Spirosoma</taxon>
    </lineage>
</organism>
<dbReference type="AlphaFoldDB" id="A0A6G9AZ96"/>
<gene>
    <name evidence="2" type="ORF">G8759_14290</name>
</gene>
<dbReference type="GO" id="GO:0003676">
    <property type="term" value="F:nucleic acid binding"/>
    <property type="evidence" value="ECO:0007669"/>
    <property type="project" value="InterPro"/>
</dbReference>
<dbReference type="SUPFAM" id="SSF53098">
    <property type="entry name" value="Ribonuclease H-like"/>
    <property type="match status" value="1"/>
</dbReference>
<protein>
    <submittedName>
        <fullName evidence="2">DDE-type integrase/transposase/recombinase</fullName>
    </submittedName>
</protein>
<proteinExistence type="predicted"/>
<dbReference type="Gene3D" id="3.30.420.10">
    <property type="entry name" value="Ribonuclease H-like superfamily/Ribonuclease H"/>
    <property type="match status" value="1"/>
</dbReference>
<dbReference type="InterPro" id="IPR001584">
    <property type="entry name" value="Integrase_cat-core"/>
</dbReference>
<evidence type="ECO:0000313" key="3">
    <source>
        <dbReference type="Proteomes" id="UP000501802"/>
    </source>
</evidence>
<feature type="domain" description="Integrase catalytic" evidence="1">
    <location>
        <begin position="9"/>
        <end position="77"/>
    </location>
</feature>
<accession>A0A6G9AZ96</accession>
<dbReference type="KEGG" id="spib:G8759_14290"/>
<sequence length="98" mass="11043">MSPVKIGAPKRWVSDITARRPGYIATKEGWLYLTVILDLADRKVIGWAMSEGLKAVETSVAAWRMAFKNRAIDGKLVFHRTGDPVGPRYSVCLLLIWR</sequence>
<dbReference type="PANTHER" id="PTHR46889">
    <property type="entry name" value="TRANSPOSASE INSF FOR INSERTION SEQUENCE IS3B-RELATED"/>
    <property type="match status" value="1"/>
</dbReference>
<evidence type="ECO:0000313" key="2">
    <source>
        <dbReference type="EMBL" id="QIP17811.1"/>
    </source>
</evidence>
<reference evidence="2 3" key="1">
    <citation type="submission" date="2020-03" db="EMBL/GenBank/DDBJ databases">
        <authorList>
            <person name="Kim M.K."/>
        </authorList>
    </citation>
    <scope>NUCLEOTIDE SEQUENCE [LARGE SCALE GENOMIC DNA]</scope>
    <source>
        <strain evidence="2 3">BT328</strain>
    </source>
</reference>
<dbReference type="EMBL" id="CP050063">
    <property type="protein sequence ID" value="QIP17811.1"/>
    <property type="molecule type" value="Genomic_DNA"/>
</dbReference>
<dbReference type="GO" id="GO:0015074">
    <property type="term" value="P:DNA integration"/>
    <property type="evidence" value="ECO:0007669"/>
    <property type="project" value="InterPro"/>
</dbReference>
<dbReference type="RefSeq" id="WP_167218964.1">
    <property type="nucleotide sequence ID" value="NZ_CP050063.1"/>
</dbReference>
<dbReference type="Proteomes" id="UP000501802">
    <property type="component" value="Chromosome"/>
</dbReference>
<dbReference type="InterPro" id="IPR050900">
    <property type="entry name" value="Transposase_IS3/IS150/IS904"/>
</dbReference>